<dbReference type="PANTHER" id="PTHR35337:SF1">
    <property type="entry name" value="SLR1478 PROTEIN"/>
    <property type="match status" value="1"/>
</dbReference>
<evidence type="ECO:0000256" key="1">
    <source>
        <dbReference type="SAM" id="Phobius"/>
    </source>
</evidence>
<feature type="transmembrane region" description="Helical" evidence="1">
    <location>
        <begin position="207"/>
        <end position="235"/>
    </location>
</feature>
<proteinExistence type="predicted"/>
<dbReference type="Pfam" id="PF01944">
    <property type="entry name" value="SpoIIM"/>
    <property type="match status" value="1"/>
</dbReference>
<dbReference type="OrthoDB" id="5243448at2"/>
<evidence type="ECO:0000313" key="3">
    <source>
        <dbReference type="Proteomes" id="UP000218965"/>
    </source>
</evidence>
<gene>
    <name evidence="2" type="ORF">MalAC0309_2245</name>
</gene>
<dbReference type="InterPro" id="IPR002798">
    <property type="entry name" value="SpoIIM-like"/>
</dbReference>
<dbReference type="EMBL" id="AP017315">
    <property type="protein sequence ID" value="BAU33087.1"/>
    <property type="molecule type" value="Genomic_DNA"/>
</dbReference>
<organism evidence="2 3">
    <name type="scientific">Microcella alkaliphila</name>
    <dbReference type="NCBI Taxonomy" id="279828"/>
    <lineage>
        <taxon>Bacteria</taxon>
        <taxon>Bacillati</taxon>
        <taxon>Actinomycetota</taxon>
        <taxon>Actinomycetes</taxon>
        <taxon>Micrococcales</taxon>
        <taxon>Microbacteriaceae</taxon>
        <taxon>Microcella</taxon>
    </lineage>
</organism>
<dbReference type="AlphaFoldDB" id="A0A0U5BFR4"/>
<sequence>MDLDAYSHAHDAEWRRLDELSRQRRFDGRDADELIDGYQAGATQLSQITTAAGQAPQAARLSVLLSRARLRFTGAAADPVTQLSHYATRAVPAALYGIRYLSLAVMAIFIAIAAAYAVWVATNPDVVAAIGDYEQLRVYAEQEFVEYYRESSEGVFATQVFTNNAWIAAQCVAFGITGLWPAFVLFQNAQGVGISAGIMAEFDRLDVFFLSILPHGQLELYAVFVACAAGLRIFWAWVAPGARTRIQALAEDGRALFATVGGLVVALLVSGVIEGVVTRQEWPDVIRIGIGTVALVWFLWVQWGLGRRAALAGETGDLDPISRGARVVVAD</sequence>
<dbReference type="PANTHER" id="PTHR35337">
    <property type="entry name" value="SLR1478 PROTEIN"/>
    <property type="match status" value="1"/>
</dbReference>
<protein>
    <submittedName>
        <fullName evidence="2">Putative conserved transmembrANE proteIN</fullName>
    </submittedName>
</protein>
<name>A0A0U5BFR4_9MICO</name>
<accession>A0A0U5BFR4</accession>
<reference evidence="2 3" key="2">
    <citation type="submission" date="2016-01" db="EMBL/GenBank/DDBJ databases">
        <title>Microcella alkaliphila JAM AC0309 whole genome shotgun sequence.</title>
        <authorList>
            <person name="Kurata A."/>
            <person name="Hirose Y."/>
            <person name="Kishimoto N."/>
            <person name="Kobayashi T."/>
        </authorList>
    </citation>
    <scope>NUCLEOTIDE SEQUENCE [LARGE SCALE GENOMIC DNA]</scope>
    <source>
        <strain evidence="2 3">JAM AC0309</strain>
    </source>
</reference>
<feature type="transmembrane region" description="Helical" evidence="1">
    <location>
        <begin position="98"/>
        <end position="119"/>
    </location>
</feature>
<keyword evidence="1" id="KW-1133">Transmembrane helix</keyword>
<keyword evidence="1 2" id="KW-0812">Transmembrane</keyword>
<feature type="transmembrane region" description="Helical" evidence="1">
    <location>
        <begin position="165"/>
        <end position="186"/>
    </location>
</feature>
<feature type="transmembrane region" description="Helical" evidence="1">
    <location>
        <begin position="255"/>
        <end position="273"/>
    </location>
</feature>
<feature type="transmembrane region" description="Helical" evidence="1">
    <location>
        <begin position="285"/>
        <end position="303"/>
    </location>
</feature>
<evidence type="ECO:0000313" key="2">
    <source>
        <dbReference type="EMBL" id="BAU33087.1"/>
    </source>
</evidence>
<dbReference type="RefSeq" id="WP_096422699.1">
    <property type="nucleotide sequence ID" value="NZ_AP017315.1"/>
</dbReference>
<reference evidence="3" key="1">
    <citation type="submission" date="2015-12" db="EMBL/GenBank/DDBJ databases">
        <authorList>
            <person name="Shamseldin A."/>
            <person name="Moawad H."/>
            <person name="Abd El-Rahim W.M."/>
            <person name="Sadowsky M.J."/>
        </authorList>
    </citation>
    <scope>NUCLEOTIDE SEQUENCE [LARGE SCALE GENOMIC DNA]</scope>
    <source>
        <strain evidence="3">JAM AC0309</strain>
    </source>
</reference>
<dbReference type="Proteomes" id="UP000218965">
    <property type="component" value="Chromosome"/>
</dbReference>
<keyword evidence="1" id="KW-0472">Membrane</keyword>
<dbReference type="KEGG" id="malk:MalAC0309_2245"/>